<reference evidence="2" key="1">
    <citation type="submission" date="2016-06" db="EMBL/GenBank/DDBJ databases">
        <authorList>
            <person name="Radolfova-Krizova L."/>
            <person name="Nemec A."/>
        </authorList>
    </citation>
    <scope>NUCLEOTIDE SEQUENCE [LARGE SCALE GENOMIC DNA]</scope>
    <source>
        <strain evidence="2">ANC 4275</strain>
    </source>
</reference>
<evidence type="ECO:0000313" key="2">
    <source>
        <dbReference type="Proteomes" id="UP000185753"/>
    </source>
</evidence>
<comment type="caution">
    <text evidence="1">The sequence shown here is derived from an EMBL/GenBank/DDBJ whole genome shotgun (WGS) entry which is preliminary data.</text>
</comment>
<dbReference type="AlphaFoldDB" id="A0A1A7RD32"/>
<evidence type="ECO:0000313" key="1">
    <source>
        <dbReference type="EMBL" id="OBX29424.1"/>
    </source>
</evidence>
<sequence length="66" mass="7927">MIDLNQNQVIFYIAIKQPRIASKLIYSKNREIYVNRAKKPNKRKIDVFRIINAKNLKKIQNSSFQY</sequence>
<protein>
    <submittedName>
        <fullName evidence="1">Uncharacterized protein</fullName>
    </submittedName>
</protein>
<proteinExistence type="predicted"/>
<gene>
    <name evidence="1" type="ORF">A9J31_13980</name>
</gene>
<keyword evidence="2" id="KW-1185">Reference proteome</keyword>
<name>A0A1A7RD32_9GAMM</name>
<dbReference type="Proteomes" id="UP000185753">
    <property type="component" value="Unassembled WGS sequence"/>
</dbReference>
<dbReference type="EMBL" id="LZDS01000008">
    <property type="protein sequence ID" value="OBX29424.1"/>
    <property type="molecule type" value="Genomic_DNA"/>
</dbReference>
<accession>A0A1A7RD32</accession>
<organism evidence="1 2">
    <name type="scientific">Acinetobacter gandensis</name>
    <dbReference type="NCBI Taxonomy" id="1443941"/>
    <lineage>
        <taxon>Bacteria</taxon>
        <taxon>Pseudomonadati</taxon>
        <taxon>Pseudomonadota</taxon>
        <taxon>Gammaproteobacteria</taxon>
        <taxon>Moraxellales</taxon>
        <taxon>Moraxellaceae</taxon>
        <taxon>Acinetobacter</taxon>
    </lineage>
</organism>